<feature type="domain" description="Peptidase M12A" evidence="4">
    <location>
        <begin position="65"/>
        <end position="321"/>
    </location>
</feature>
<dbReference type="PRINTS" id="PR00480">
    <property type="entry name" value="ASTACIN"/>
</dbReference>
<evidence type="ECO:0000259" key="4">
    <source>
        <dbReference type="PROSITE" id="PS51864"/>
    </source>
</evidence>
<dbReference type="PROSITE" id="PS50940">
    <property type="entry name" value="CHIT_BIND_II"/>
    <property type="match status" value="1"/>
</dbReference>
<feature type="domain" description="Chitin-binding type-2" evidence="3">
    <location>
        <begin position="244"/>
        <end position="300"/>
    </location>
</feature>
<dbReference type="PANTHER" id="PTHR10127:SF901">
    <property type="entry name" value="METALLOENDOPEPTIDASE"/>
    <property type="match status" value="1"/>
</dbReference>
<dbReference type="GO" id="GO:0006508">
    <property type="term" value="P:proteolysis"/>
    <property type="evidence" value="ECO:0007669"/>
    <property type="project" value="UniProtKB-KW"/>
</dbReference>
<evidence type="ECO:0000259" key="3">
    <source>
        <dbReference type="PROSITE" id="PS50940"/>
    </source>
</evidence>
<dbReference type="Proteomes" id="UP000440578">
    <property type="component" value="Unassembled WGS sequence"/>
</dbReference>
<comment type="cofactor">
    <cofactor evidence="1 2">
        <name>Zn(2+)</name>
        <dbReference type="ChEBI" id="CHEBI:29105"/>
    </cofactor>
    <text evidence="1 2">Binds 1 zinc ion per subunit.</text>
</comment>
<keyword evidence="1 2" id="KW-0479">Metal-binding</keyword>
<keyword evidence="2" id="KW-0482">Metalloprotease</keyword>
<dbReference type="InterPro" id="IPR024079">
    <property type="entry name" value="MetalloPept_cat_dom_sf"/>
</dbReference>
<dbReference type="EMBL" id="VIIS01001847">
    <property type="protein sequence ID" value="KAF0291962.1"/>
    <property type="molecule type" value="Genomic_DNA"/>
</dbReference>
<dbReference type="SMART" id="SM00494">
    <property type="entry name" value="ChtBD2"/>
    <property type="match status" value="1"/>
</dbReference>
<comment type="caution">
    <text evidence="5">The sequence shown here is derived from an EMBL/GenBank/DDBJ whole genome shotgun (WGS) entry which is preliminary data.</text>
</comment>
<name>A0A6A4VMQ1_AMPAM</name>
<accession>A0A6A4VMQ1</accession>
<dbReference type="PROSITE" id="PS51864">
    <property type="entry name" value="ASTACIN"/>
    <property type="match status" value="1"/>
</dbReference>
<keyword evidence="2" id="KW-0645">Protease</keyword>
<dbReference type="GO" id="GO:0008061">
    <property type="term" value="F:chitin binding"/>
    <property type="evidence" value="ECO:0007669"/>
    <property type="project" value="InterPro"/>
</dbReference>
<comment type="caution">
    <text evidence="1">Lacks conserved residue(s) required for the propagation of feature annotation.</text>
</comment>
<evidence type="ECO:0000256" key="1">
    <source>
        <dbReference type="PROSITE-ProRule" id="PRU01211"/>
    </source>
</evidence>
<dbReference type="GO" id="GO:0004222">
    <property type="term" value="F:metalloendopeptidase activity"/>
    <property type="evidence" value="ECO:0007669"/>
    <property type="project" value="UniProtKB-UniRule"/>
</dbReference>
<keyword evidence="1 2" id="KW-0862">Zinc</keyword>
<sequence>MVPPSGSPARAPLAVAAIAVAAVAVRAAPCPYDASADLNSLLDRVAFYEGDIFLDGMEPWADPERGPGPMEPGVQLWPGGVVYYTTSVYDSNVLLILNISIADIESRTATAAGPCIRFEPWSPGVSEDFLFITDQLTNSCCFSSVGRRGGNQTLNIGIKGNNVGNAKHLLMHALGFWHEHSRPGRDADIEVLWDNVTEGLECFFDEYRNETEFVQTDPYDLTSVTHISLNTWARERGQDTLRPRSPTNETDGQMLAYPDDCHKFYKCSGGRDYVCCCPLPLVFSAEESTCDHEWHVPCDTPDQESECPQHHVPDSEQCKYS</sequence>
<dbReference type="SUPFAM" id="SSF55486">
    <property type="entry name" value="Metalloproteases ('zincins'), catalytic domain"/>
    <property type="match status" value="1"/>
</dbReference>
<dbReference type="GO" id="GO:0005576">
    <property type="term" value="C:extracellular region"/>
    <property type="evidence" value="ECO:0007669"/>
    <property type="project" value="InterPro"/>
</dbReference>
<keyword evidence="6" id="KW-1185">Reference proteome</keyword>
<keyword evidence="2" id="KW-0378">Hydrolase</keyword>
<dbReference type="PANTHER" id="PTHR10127">
    <property type="entry name" value="DISCOIDIN, CUB, EGF, LAMININ , AND ZINC METALLOPROTEASE DOMAIN CONTAINING"/>
    <property type="match status" value="1"/>
</dbReference>
<evidence type="ECO:0000313" key="5">
    <source>
        <dbReference type="EMBL" id="KAF0291962.1"/>
    </source>
</evidence>
<evidence type="ECO:0000313" key="6">
    <source>
        <dbReference type="Proteomes" id="UP000440578"/>
    </source>
</evidence>
<protein>
    <recommendedName>
        <fullName evidence="2">Metalloendopeptidase</fullName>
        <ecNumber evidence="2">3.4.24.-</ecNumber>
    </recommendedName>
</protein>
<gene>
    <name evidence="5" type="primary">nas-4_1</name>
    <name evidence="5" type="ORF">FJT64_010023</name>
</gene>
<keyword evidence="2" id="KW-0732">Signal</keyword>
<reference evidence="5 6" key="1">
    <citation type="submission" date="2019-07" db="EMBL/GenBank/DDBJ databases">
        <title>Draft genome assembly of a fouling barnacle, Amphibalanus amphitrite (Darwin, 1854): The first reference genome for Thecostraca.</title>
        <authorList>
            <person name="Kim W."/>
        </authorList>
    </citation>
    <scope>NUCLEOTIDE SEQUENCE [LARGE SCALE GENOMIC DNA]</scope>
    <source>
        <strain evidence="5">SNU_AA5</strain>
        <tissue evidence="5">Soma without cirri and trophi</tissue>
    </source>
</reference>
<dbReference type="InterPro" id="IPR036508">
    <property type="entry name" value="Chitin-bd_dom_sf"/>
</dbReference>
<dbReference type="SMART" id="SM00235">
    <property type="entry name" value="ZnMc"/>
    <property type="match status" value="1"/>
</dbReference>
<feature type="signal peptide" evidence="2">
    <location>
        <begin position="1"/>
        <end position="27"/>
    </location>
</feature>
<feature type="chain" id="PRO_5025716939" description="Metalloendopeptidase" evidence="2">
    <location>
        <begin position="28"/>
        <end position="321"/>
    </location>
</feature>
<feature type="binding site" evidence="1">
    <location>
        <position position="178"/>
    </location>
    <ligand>
        <name>Zn(2+)</name>
        <dbReference type="ChEBI" id="CHEBI:29105"/>
        <note>catalytic</note>
    </ligand>
</feature>
<dbReference type="InterPro" id="IPR006026">
    <property type="entry name" value="Peptidase_Metallo"/>
</dbReference>
<dbReference type="InterPro" id="IPR001506">
    <property type="entry name" value="Peptidase_M12A"/>
</dbReference>
<dbReference type="InterPro" id="IPR002557">
    <property type="entry name" value="Chitin-bd_dom"/>
</dbReference>
<dbReference type="OrthoDB" id="6020543at2759"/>
<dbReference type="AlphaFoldDB" id="A0A6A4VMQ1"/>
<dbReference type="EC" id="3.4.24.-" evidence="2"/>
<dbReference type="GO" id="GO:0008270">
    <property type="term" value="F:zinc ion binding"/>
    <property type="evidence" value="ECO:0007669"/>
    <property type="project" value="UniProtKB-UniRule"/>
</dbReference>
<proteinExistence type="predicted"/>
<dbReference type="Gene3D" id="3.40.390.10">
    <property type="entry name" value="Collagenase (Catalytic Domain)"/>
    <property type="match status" value="1"/>
</dbReference>
<organism evidence="5 6">
    <name type="scientific">Amphibalanus amphitrite</name>
    <name type="common">Striped barnacle</name>
    <name type="synonym">Balanus amphitrite</name>
    <dbReference type="NCBI Taxonomy" id="1232801"/>
    <lineage>
        <taxon>Eukaryota</taxon>
        <taxon>Metazoa</taxon>
        <taxon>Ecdysozoa</taxon>
        <taxon>Arthropoda</taxon>
        <taxon>Crustacea</taxon>
        <taxon>Multicrustacea</taxon>
        <taxon>Cirripedia</taxon>
        <taxon>Thoracica</taxon>
        <taxon>Thoracicalcarea</taxon>
        <taxon>Balanomorpha</taxon>
        <taxon>Balanoidea</taxon>
        <taxon>Balanidae</taxon>
        <taxon>Amphibalaninae</taxon>
        <taxon>Amphibalanus</taxon>
    </lineage>
</organism>
<evidence type="ECO:0000256" key="2">
    <source>
        <dbReference type="RuleBase" id="RU361183"/>
    </source>
</evidence>
<feature type="binding site" evidence="1">
    <location>
        <position position="168"/>
    </location>
    <ligand>
        <name>Zn(2+)</name>
        <dbReference type="ChEBI" id="CHEBI:29105"/>
        <note>catalytic</note>
    </ligand>
</feature>
<dbReference type="SUPFAM" id="SSF57625">
    <property type="entry name" value="Invertebrate chitin-binding proteins"/>
    <property type="match status" value="1"/>
</dbReference>
<dbReference type="Pfam" id="PF01400">
    <property type="entry name" value="Astacin"/>
    <property type="match status" value="1"/>
</dbReference>
<feature type="binding site" evidence="1">
    <location>
        <position position="172"/>
    </location>
    <ligand>
        <name>Zn(2+)</name>
        <dbReference type="ChEBI" id="CHEBI:29105"/>
        <note>catalytic</note>
    </ligand>
</feature>